<evidence type="ECO:0000313" key="3">
    <source>
        <dbReference type="Proteomes" id="UP000501690"/>
    </source>
</evidence>
<dbReference type="AlphaFoldDB" id="A0A4D6MT99"/>
<sequence length="141" mass="15895">MATTHLLVLQRTSSPYHHRDSESKQLQLHLRARPTTIFVQLPHHCEPPSPPAFEPAFNHETAANTHSKPPRKCKCSTKIHLRACKPPWKMRVKTTAALNPSQNLHHLHLHGASSPLTDLHEARPPRPSTLRSTSTFAGKRI</sequence>
<protein>
    <submittedName>
        <fullName evidence="2">Uncharacterized protein</fullName>
    </submittedName>
</protein>
<dbReference type="EMBL" id="CP039352">
    <property type="protein sequence ID" value="QCE03851.1"/>
    <property type="molecule type" value="Genomic_DNA"/>
</dbReference>
<name>A0A4D6MT99_VIGUN</name>
<dbReference type="Proteomes" id="UP000501690">
    <property type="component" value="Linkage Group LG8"/>
</dbReference>
<accession>A0A4D6MT99</accession>
<evidence type="ECO:0000313" key="2">
    <source>
        <dbReference type="EMBL" id="QCE03851.1"/>
    </source>
</evidence>
<feature type="compositionally biased region" description="Polar residues" evidence="1">
    <location>
        <begin position="129"/>
        <end position="141"/>
    </location>
</feature>
<feature type="region of interest" description="Disordered" evidence="1">
    <location>
        <begin position="117"/>
        <end position="141"/>
    </location>
</feature>
<organism evidence="2 3">
    <name type="scientific">Vigna unguiculata</name>
    <name type="common">Cowpea</name>
    <dbReference type="NCBI Taxonomy" id="3917"/>
    <lineage>
        <taxon>Eukaryota</taxon>
        <taxon>Viridiplantae</taxon>
        <taxon>Streptophyta</taxon>
        <taxon>Embryophyta</taxon>
        <taxon>Tracheophyta</taxon>
        <taxon>Spermatophyta</taxon>
        <taxon>Magnoliopsida</taxon>
        <taxon>eudicotyledons</taxon>
        <taxon>Gunneridae</taxon>
        <taxon>Pentapetalae</taxon>
        <taxon>rosids</taxon>
        <taxon>fabids</taxon>
        <taxon>Fabales</taxon>
        <taxon>Fabaceae</taxon>
        <taxon>Papilionoideae</taxon>
        <taxon>50 kb inversion clade</taxon>
        <taxon>NPAAA clade</taxon>
        <taxon>indigoferoid/millettioid clade</taxon>
        <taxon>Phaseoleae</taxon>
        <taxon>Vigna</taxon>
    </lineage>
</organism>
<evidence type="ECO:0000256" key="1">
    <source>
        <dbReference type="SAM" id="MobiDB-lite"/>
    </source>
</evidence>
<gene>
    <name evidence="2" type="ORF">DEO72_LG8g1880</name>
</gene>
<keyword evidence="3" id="KW-1185">Reference proteome</keyword>
<proteinExistence type="predicted"/>
<reference evidence="2 3" key="1">
    <citation type="submission" date="2019-04" db="EMBL/GenBank/DDBJ databases">
        <title>An improved genome assembly and genetic linkage map for asparagus bean, Vigna unguiculata ssp. sesquipedialis.</title>
        <authorList>
            <person name="Xia Q."/>
            <person name="Zhang R."/>
            <person name="Dong Y."/>
        </authorList>
    </citation>
    <scope>NUCLEOTIDE SEQUENCE [LARGE SCALE GENOMIC DNA]</scope>
    <source>
        <tissue evidence="2">Leaf</tissue>
    </source>
</reference>